<feature type="non-terminal residue" evidence="1">
    <location>
        <position position="21"/>
    </location>
</feature>
<name>A0A0F8Z6K4_9ZZZZ</name>
<proteinExistence type="predicted"/>
<sequence length="21" mass="2478">MKQMKGKKVIVLTKFEYFAGM</sequence>
<protein>
    <submittedName>
        <fullName evidence="1">Uncharacterized protein</fullName>
    </submittedName>
</protein>
<comment type="caution">
    <text evidence="1">The sequence shown here is derived from an EMBL/GenBank/DDBJ whole genome shotgun (WGS) entry which is preliminary data.</text>
</comment>
<evidence type="ECO:0000313" key="1">
    <source>
        <dbReference type="EMBL" id="KKK89363.1"/>
    </source>
</evidence>
<accession>A0A0F8Z6K4</accession>
<dbReference type="EMBL" id="LAZR01049563">
    <property type="protein sequence ID" value="KKK89363.1"/>
    <property type="molecule type" value="Genomic_DNA"/>
</dbReference>
<dbReference type="AlphaFoldDB" id="A0A0F8Z6K4"/>
<organism evidence="1">
    <name type="scientific">marine sediment metagenome</name>
    <dbReference type="NCBI Taxonomy" id="412755"/>
    <lineage>
        <taxon>unclassified sequences</taxon>
        <taxon>metagenomes</taxon>
        <taxon>ecological metagenomes</taxon>
    </lineage>
</organism>
<reference evidence="1" key="1">
    <citation type="journal article" date="2015" name="Nature">
        <title>Complex archaea that bridge the gap between prokaryotes and eukaryotes.</title>
        <authorList>
            <person name="Spang A."/>
            <person name="Saw J.H."/>
            <person name="Jorgensen S.L."/>
            <person name="Zaremba-Niedzwiedzka K."/>
            <person name="Martijn J."/>
            <person name="Lind A.E."/>
            <person name="van Eijk R."/>
            <person name="Schleper C."/>
            <person name="Guy L."/>
            <person name="Ettema T.J."/>
        </authorList>
    </citation>
    <scope>NUCLEOTIDE SEQUENCE</scope>
</reference>
<gene>
    <name evidence="1" type="ORF">LCGC14_2733880</name>
</gene>